<reference evidence="2" key="2">
    <citation type="submission" date="2025-09" db="UniProtKB">
        <authorList>
            <consortium name="Ensembl"/>
        </authorList>
    </citation>
    <scope>IDENTIFICATION</scope>
</reference>
<organism evidence="2 3">
    <name type="scientific">Neogobius melanostomus</name>
    <name type="common">round goby</name>
    <dbReference type="NCBI Taxonomy" id="47308"/>
    <lineage>
        <taxon>Eukaryota</taxon>
        <taxon>Metazoa</taxon>
        <taxon>Chordata</taxon>
        <taxon>Craniata</taxon>
        <taxon>Vertebrata</taxon>
        <taxon>Euteleostomi</taxon>
        <taxon>Actinopterygii</taxon>
        <taxon>Neopterygii</taxon>
        <taxon>Teleostei</taxon>
        <taxon>Neoteleostei</taxon>
        <taxon>Acanthomorphata</taxon>
        <taxon>Gobiaria</taxon>
        <taxon>Gobiiformes</taxon>
        <taxon>Gobioidei</taxon>
        <taxon>Gobiidae</taxon>
        <taxon>Benthophilinae</taxon>
        <taxon>Neogobiini</taxon>
        <taxon>Neogobius</taxon>
    </lineage>
</organism>
<dbReference type="Ensembl" id="ENSNMLT00000012374.1">
    <property type="protein sequence ID" value="ENSNMLP00000010934.1"/>
    <property type="gene ID" value="ENSNMLG00000007528.1"/>
</dbReference>
<keyword evidence="3" id="KW-1185">Reference proteome</keyword>
<reference evidence="2" key="1">
    <citation type="submission" date="2025-08" db="UniProtKB">
        <authorList>
            <consortium name="Ensembl"/>
        </authorList>
    </citation>
    <scope>IDENTIFICATION</scope>
</reference>
<name>A0A8C6WJ14_9GOBI</name>
<evidence type="ECO:0000313" key="2">
    <source>
        <dbReference type="Ensembl" id="ENSNMLP00000010934.1"/>
    </source>
</evidence>
<evidence type="ECO:0000313" key="3">
    <source>
        <dbReference type="Proteomes" id="UP000694523"/>
    </source>
</evidence>
<proteinExistence type="predicted"/>
<protein>
    <submittedName>
        <fullName evidence="2">Uncharacterized protein</fullName>
    </submittedName>
</protein>
<sequence length="95" mass="10465">MPREKRVGRAAERGISRWGRPGRDGGGNNNETLHSEAGHVTPGFGETVTEQVCELAVSYKAYEHGIGYFVTMLLVLSLSNKHINKKIKYCCGDTI</sequence>
<feature type="compositionally biased region" description="Basic and acidic residues" evidence="1">
    <location>
        <begin position="1"/>
        <end position="15"/>
    </location>
</feature>
<evidence type="ECO:0000256" key="1">
    <source>
        <dbReference type="SAM" id="MobiDB-lite"/>
    </source>
</evidence>
<accession>A0A8C6WJ14</accession>
<dbReference type="AlphaFoldDB" id="A0A8C6WJ14"/>
<dbReference type="Proteomes" id="UP000694523">
    <property type="component" value="Unplaced"/>
</dbReference>
<feature type="region of interest" description="Disordered" evidence="1">
    <location>
        <begin position="1"/>
        <end position="42"/>
    </location>
</feature>